<proteinExistence type="predicted"/>
<dbReference type="GO" id="GO:0006644">
    <property type="term" value="P:phospholipid metabolic process"/>
    <property type="evidence" value="ECO:0007669"/>
    <property type="project" value="InterPro"/>
</dbReference>
<sequence length="138" mass="15404">MLTNWFFNCLACIEEKRFNAISYQFQMASKCFLVALAFLFLLGVSFGFKCGSGRFQNAAANLFIKLDCRSKLGKFDACCATHDRCYDRKMGRSRCDSAFCSCLSRAAKGSWACEKVDAPAFCHAVKKFGDSAYRNAGK</sequence>
<accession>A0A4U8UJ08</accession>
<organism evidence="1 2">
    <name type="scientific">Steinernema carpocapsae</name>
    <name type="common">Entomopathogenic nematode</name>
    <dbReference type="NCBI Taxonomy" id="34508"/>
    <lineage>
        <taxon>Eukaryota</taxon>
        <taxon>Metazoa</taxon>
        <taxon>Ecdysozoa</taxon>
        <taxon>Nematoda</taxon>
        <taxon>Chromadorea</taxon>
        <taxon>Rhabditida</taxon>
        <taxon>Tylenchina</taxon>
        <taxon>Panagrolaimomorpha</taxon>
        <taxon>Strongyloidoidea</taxon>
        <taxon>Steinernematidae</taxon>
        <taxon>Steinernema</taxon>
    </lineage>
</organism>
<comment type="caution">
    <text evidence="1">The sequence shown here is derived from an EMBL/GenBank/DDBJ whole genome shotgun (WGS) entry which is preliminary data.</text>
</comment>
<dbReference type="OrthoDB" id="5781547at2759"/>
<dbReference type="GO" id="GO:0004623">
    <property type="term" value="F:phospholipase A2 activity"/>
    <property type="evidence" value="ECO:0007669"/>
    <property type="project" value="InterPro"/>
</dbReference>
<protein>
    <recommendedName>
        <fullName evidence="3">Phospholipase A2 domain-containing protein</fullName>
    </recommendedName>
</protein>
<name>A0A4U8UJ08_STECR</name>
<reference evidence="1 2" key="1">
    <citation type="journal article" date="2015" name="Genome Biol.">
        <title>Comparative genomics of Steinernema reveals deeply conserved gene regulatory networks.</title>
        <authorList>
            <person name="Dillman A.R."/>
            <person name="Macchietto M."/>
            <person name="Porter C.F."/>
            <person name="Rogers A."/>
            <person name="Williams B."/>
            <person name="Antoshechkin I."/>
            <person name="Lee M.M."/>
            <person name="Goodwin Z."/>
            <person name="Lu X."/>
            <person name="Lewis E.E."/>
            <person name="Goodrich-Blair H."/>
            <person name="Stock S.P."/>
            <person name="Adams B.J."/>
            <person name="Sternberg P.W."/>
            <person name="Mortazavi A."/>
        </authorList>
    </citation>
    <scope>NUCLEOTIDE SEQUENCE [LARGE SCALE GENOMIC DNA]</scope>
    <source>
        <strain evidence="1 2">ALL</strain>
    </source>
</reference>
<dbReference type="Proteomes" id="UP000298663">
    <property type="component" value="Unassembled WGS sequence"/>
</dbReference>
<dbReference type="InterPro" id="IPR036444">
    <property type="entry name" value="PLipase_A2_dom_sf"/>
</dbReference>
<dbReference type="InterPro" id="IPR053322">
    <property type="entry name" value="PLA2-like"/>
</dbReference>
<evidence type="ECO:0000313" key="2">
    <source>
        <dbReference type="Proteomes" id="UP000298663"/>
    </source>
</evidence>
<keyword evidence="2" id="KW-1185">Reference proteome</keyword>
<evidence type="ECO:0008006" key="3">
    <source>
        <dbReference type="Google" id="ProtNLM"/>
    </source>
</evidence>
<dbReference type="GO" id="GO:0050482">
    <property type="term" value="P:arachidonate secretion"/>
    <property type="evidence" value="ECO:0007669"/>
    <property type="project" value="InterPro"/>
</dbReference>
<dbReference type="SUPFAM" id="SSF48619">
    <property type="entry name" value="Phospholipase A2, PLA2"/>
    <property type="match status" value="1"/>
</dbReference>
<dbReference type="EMBL" id="AZBU02000001">
    <property type="protein sequence ID" value="TMS32922.1"/>
    <property type="molecule type" value="Genomic_DNA"/>
</dbReference>
<dbReference type="PANTHER" id="PTHR34228">
    <property type="entry name" value="PROTEIN CBG09474-RELATED"/>
    <property type="match status" value="1"/>
</dbReference>
<evidence type="ECO:0000313" key="1">
    <source>
        <dbReference type="EMBL" id="TMS32922.1"/>
    </source>
</evidence>
<gene>
    <name evidence="1" type="ORF">L596_000715</name>
</gene>
<reference evidence="1 2" key="2">
    <citation type="journal article" date="2019" name="G3 (Bethesda)">
        <title>Hybrid Assembly of the Genome of the Entomopathogenic Nematode Steinernema carpocapsae Identifies the X-Chromosome.</title>
        <authorList>
            <person name="Serra L."/>
            <person name="Macchietto M."/>
            <person name="Macias-Munoz A."/>
            <person name="McGill C.J."/>
            <person name="Rodriguez I.M."/>
            <person name="Rodriguez B."/>
            <person name="Murad R."/>
            <person name="Mortazavi A."/>
        </authorList>
    </citation>
    <scope>NUCLEOTIDE SEQUENCE [LARGE SCALE GENOMIC DNA]</scope>
    <source>
        <strain evidence="1 2">ALL</strain>
    </source>
</reference>
<dbReference type="AlphaFoldDB" id="A0A4U8UJ08"/>
<dbReference type="Gene3D" id="1.20.90.10">
    <property type="entry name" value="Phospholipase A2 domain"/>
    <property type="match status" value="1"/>
</dbReference>